<comment type="caution">
    <text evidence="20">The sequence shown here is derived from an EMBL/GenBank/DDBJ whole genome shotgun (WGS) entry which is preliminary data.</text>
</comment>
<keyword evidence="7" id="KW-1003">Cell membrane</keyword>
<evidence type="ECO:0000256" key="17">
    <source>
        <dbReference type="ARBA" id="ARBA00048623"/>
    </source>
</evidence>
<dbReference type="EC" id="2.7.8.26" evidence="5"/>
<dbReference type="InterPro" id="IPR003805">
    <property type="entry name" value="CobS"/>
</dbReference>
<evidence type="ECO:0000256" key="14">
    <source>
        <dbReference type="ARBA" id="ARBA00025228"/>
    </source>
</evidence>
<comment type="pathway">
    <text evidence="3">Cofactor biosynthesis; adenosylcobalamin biosynthesis; adenosylcobalamin from cob(II)yrinate a,c-diamide: step 7/7.</text>
</comment>
<evidence type="ECO:0000256" key="8">
    <source>
        <dbReference type="ARBA" id="ARBA00022573"/>
    </source>
</evidence>
<evidence type="ECO:0000256" key="12">
    <source>
        <dbReference type="ARBA" id="ARBA00022989"/>
    </source>
</evidence>
<dbReference type="GO" id="GO:0051073">
    <property type="term" value="F:adenosylcobinamide-GDP ribazoletransferase activity"/>
    <property type="evidence" value="ECO:0007669"/>
    <property type="project" value="UniProtKB-EC"/>
</dbReference>
<dbReference type="NCBIfam" id="TIGR00317">
    <property type="entry name" value="cobS"/>
    <property type="match status" value="1"/>
</dbReference>
<comment type="catalytic activity">
    <reaction evidence="17">
        <text>alpha-ribazole + adenosylcob(III)inamide-GDP = adenosylcob(III)alamin + GMP + H(+)</text>
        <dbReference type="Rhea" id="RHEA:16049"/>
        <dbReference type="ChEBI" id="CHEBI:10329"/>
        <dbReference type="ChEBI" id="CHEBI:15378"/>
        <dbReference type="ChEBI" id="CHEBI:18408"/>
        <dbReference type="ChEBI" id="CHEBI:58115"/>
        <dbReference type="ChEBI" id="CHEBI:60487"/>
        <dbReference type="EC" id="2.7.8.26"/>
    </reaction>
</comment>
<evidence type="ECO:0000256" key="16">
    <source>
        <dbReference type="ARBA" id="ARBA00032853"/>
    </source>
</evidence>
<comment type="function">
    <text evidence="14">Joins adenosylcobinamide-GDP and alpha-ribazole to generate adenosylcobalamin (Ado-cobalamin). Also synthesizes adenosylcobalamin 5'-phosphate from adenosylcobinamide-GDP and alpha-ribazole 5'-phosphate.</text>
</comment>
<feature type="transmembrane region" description="Helical" evidence="19">
    <location>
        <begin position="63"/>
        <end position="86"/>
    </location>
</feature>
<evidence type="ECO:0000256" key="6">
    <source>
        <dbReference type="ARBA" id="ARBA00015850"/>
    </source>
</evidence>
<dbReference type="EMBL" id="VSSQ01000205">
    <property type="protein sequence ID" value="MPL85432.1"/>
    <property type="molecule type" value="Genomic_DNA"/>
</dbReference>
<evidence type="ECO:0000256" key="1">
    <source>
        <dbReference type="ARBA" id="ARBA00001946"/>
    </source>
</evidence>
<sequence>MHDFITALEFLTRIRFSHSDDWSPQDFSRSVPYFPLVGLIIGSILAVVNYGLLFLYIPDFLRGTLLIFAEIIITGGLMYDGYMDTADGVFSARKRERMLEIMKDSHVGSNAVLAVIVLIMLKMGVYLAISGVVLTKVIIAMSVATRTFMVLYIVNFPYARKEGIGKLFKQYAKQYYSYIAIVLGLIFVVICGINFLVIALFCLLMVLLIARYISKMLGGLTGDTYGALTEVGNVLYLLIAYFILR</sequence>
<proteinExistence type="inferred from homology"/>
<evidence type="ECO:0000256" key="4">
    <source>
        <dbReference type="ARBA" id="ARBA00010561"/>
    </source>
</evidence>
<accession>A0A644V3L8</accession>
<keyword evidence="13 19" id="KW-0472">Membrane</keyword>
<dbReference type="HAMAP" id="MF_00719">
    <property type="entry name" value="CobS"/>
    <property type="match status" value="1"/>
</dbReference>
<keyword evidence="10 19" id="KW-0812">Transmembrane</keyword>
<dbReference type="UniPathway" id="UPA00148">
    <property type="reaction ID" value="UER00238"/>
</dbReference>
<evidence type="ECO:0000256" key="9">
    <source>
        <dbReference type="ARBA" id="ARBA00022679"/>
    </source>
</evidence>
<dbReference type="PANTHER" id="PTHR34148">
    <property type="entry name" value="ADENOSYLCOBINAMIDE-GDP RIBAZOLETRANSFERASE"/>
    <property type="match status" value="1"/>
</dbReference>
<evidence type="ECO:0000313" key="20">
    <source>
        <dbReference type="EMBL" id="MPL85432.1"/>
    </source>
</evidence>
<evidence type="ECO:0000256" key="10">
    <source>
        <dbReference type="ARBA" id="ARBA00022692"/>
    </source>
</evidence>
<evidence type="ECO:0000256" key="2">
    <source>
        <dbReference type="ARBA" id="ARBA00004651"/>
    </source>
</evidence>
<feature type="transmembrane region" description="Helical" evidence="19">
    <location>
        <begin position="33"/>
        <end position="57"/>
    </location>
</feature>
<keyword evidence="12 19" id="KW-1133">Transmembrane helix</keyword>
<evidence type="ECO:0000256" key="11">
    <source>
        <dbReference type="ARBA" id="ARBA00022842"/>
    </source>
</evidence>
<comment type="catalytic activity">
    <reaction evidence="18">
        <text>alpha-ribazole 5'-phosphate + adenosylcob(III)inamide-GDP = adenosylcob(III)alamin 5'-phosphate + GMP + H(+)</text>
        <dbReference type="Rhea" id="RHEA:23560"/>
        <dbReference type="ChEBI" id="CHEBI:15378"/>
        <dbReference type="ChEBI" id="CHEBI:57918"/>
        <dbReference type="ChEBI" id="CHEBI:58115"/>
        <dbReference type="ChEBI" id="CHEBI:60487"/>
        <dbReference type="ChEBI" id="CHEBI:60493"/>
        <dbReference type="EC" id="2.7.8.26"/>
    </reaction>
</comment>
<comment type="cofactor">
    <cofactor evidence="1">
        <name>Mg(2+)</name>
        <dbReference type="ChEBI" id="CHEBI:18420"/>
    </cofactor>
</comment>
<reference evidence="20" key="1">
    <citation type="submission" date="2019-08" db="EMBL/GenBank/DDBJ databases">
        <authorList>
            <person name="Kucharzyk K."/>
            <person name="Murdoch R.W."/>
            <person name="Higgins S."/>
            <person name="Loffler F."/>
        </authorList>
    </citation>
    <scope>NUCLEOTIDE SEQUENCE</scope>
</reference>
<feature type="transmembrane region" description="Helical" evidence="19">
    <location>
        <begin position="180"/>
        <end position="213"/>
    </location>
</feature>
<feature type="transmembrane region" description="Helical" evidence="19">
    <location>
        <begin position="107"/>
        <end position="129"/>
    </location>
</feature>
<dbReference type="PANTHER" id="PTHR34148:SF1">
    <property type="entry name" value="ADENOSYLCOBINAMIDE-GDP RIBAZOLETRANSFERASE"/>
    <property type="match status" value="1"/>
</dbReference>
<comment type="similarity">
    <text evidence="4">Belongs to the CobS family.</text>
</comment>
<dbReference type="GO" id="GO:0005886">
    <property type="term" value="C:plasma membrane"/>
    <property type="evidence" value="ECO:0007669"/>
    <property type="project" value="UniProtKB-SubCell"/>
</dbReference>
<evidence type="ECO:0000256" key="7">
    <source>
        <dbReference type="ARBA" id="ARBA00022475"/>
    </source>
</evidence>
<dbReference type="AlphaFoldDB" id="A0A644V3L8"/>
<evidence type="ECO:0000256" key="13">
    <source>
        <dbReference type="ARBA" id="ARBA00023136"/>
    </source>
</evidence>
<dbReference type="GO" id="GO:0009236">
    <property type="term" value="P:cobalamin biosynthetic process"/>
    <property type="evidence" value="ECO:0007669"/>
    <property type="project" value="UniProtKB-UniPathway"/>
</dbReference>
<gene>
    <name evidence="20" type="primary">cobS_9</name>
    <name evidence="20" type="ORF">SDC9_31400</name>
</gene>
<dbReference type="GO" id="GO:0008818">
    <property type="term" value="F:cobalamin 5'-phosphate synthase activity"/>
    <property type="evidence" value="ECO:0007669"/>
    <property type="project" value="InterPro"/>
</dbReference>
<keyword evidence="9 20" id="KW-0808">Transferase</keyword>
<name>A0A644V3L8_9ZZZZ</name>
<protein>
    <recommendedName>
        <fullName evidence="6">Adenosylcobinamide-GDP ribazoletransferase</fullName>
        <ecNumber evidence="5">2.7.8.26</ecNumber>
    </recommendedName>
    <alternativeName>
        <fullName evidence="16">Cobalamin synthase</fullName>
    </alternativeName>
    <alternativeName>
        <fullName evidence="15">Cobalamin-5'-phosphate synthase</fullName>
    </alternativeName>
</protein>
<keyword evidence="8" id="KW-0169">Cobalamin biosynthesis</keyword>
<feature type="transmembrane region" description="Helical" evidence="19">
    <location>
        <begin position="225"/>
        <end position="244"/>
    </location>
</feature>
<dbReference type="Pfam" id="PF02654">
    <property type="entry name" value="CobS"/>
    <property type="match status" value="1"/>
</dbReference>
<keyword evidence="11" id="KW-0460">Magnesium</keyword>
<evidence type="ECO:0000256" key="5">
    <source>
        <dbReference type="ARBA" id="ARBA00013200"/>
    </source>
</evidence>
<evidence type="ECO:0000256" key="18">
    <source>
        <dbReference type="ARBA" id="ARBA00049504"/>
    </source>
</evidence>
<evidence type="ECO:0000256" key="15">
    <source>
        <dbReference type="ARBA" id="ARBA00032605"/>
    </source>
</evidence>
<evidence type="ECO:0000256" key="3">
    <source>
        <dbReference type="ARBA" id="ARBA00004663"/>
    </source>
</evidence>
<comment type="subcellular location">
    <subcellularLocation>
        <location evidence="2">Cell membrane</location>
        <topology evidence="2">Multi-pass membrane protein</topology>
    </subcellularLocation>
</comment>
<evidence type="ECO:0000256" key="19">
    <source>
        <dbReference type="SAM" id="Phobius"/>
    </source>
</evidence>
<organism evidence="20">
    <name type="scientific">bioreactor metagenome</name>
    <dbReference type="NCBI Taxonomy" id="1076179"/>
    <lineage>
        <taxon>unclassified sequences</taxon>
        <taxon>metagenomes</taxon>
        <taxon>ecological metagenomes</taxon>
    </lineage>
</organism>